<dbReference type="EC" id="4.2.3.-" evidence="1"/>
<dbReference type="Proteomes" id="UP000257030">
    <property type="component" value="Unassembled WGS sequence"/>
</dbReference>
<organism evidence="2 3">
    <name type="scientific">Chryseobacterium elymi</name>
    <dbReference type="NCBI Taxonomy" id="395936"/>
    <lineage>
        <taxon>Bacteria</taxon>
        <taxon>Pseudomonadati</taxon>
        <taxon>Bacteroidota</taxon>
        <taxon>Flavobacteriia</taxon>
        <taxon>Flavobacteriales</taxon>
        <taxon>Weeksellaceae</taxon>
        <taxon>Chryseobacterium group</taxon>
        <taxon>Chryseobacterium</taxon>
    </lineage>
</organism>
<accession>A0A3D9DFM1</accession>
<dbReference type="PANTHER" id="PTHR35201:SF4">
    <property type="entry name" value="BETA-PINACENE SYNTHASE-RELATED"/>
    <property type="match status" value="1"/>
</dbReference>
<keyword evidence="1" id="KW-0479">Metal-binding</keyword>
<keyword evidence="1" id="KW-0460">Magnesium</keyword>
<dbReference type="InterPro" id="IPR008949">
    <property type="entry name" value="Isoprenoid_synthase_dom_sf"/>
</dbReference>
<dbReference type="OrthoDB" id="3652909at2"/>
<dbReference type="GO" id="GO:0046872">
    <property type="term" value="F:metal ion binding"/>
    <property type="evidence" value="ECO:0007669"/>
    <property type="project" value="UniProtKB-KW"/>
</dbReference>
<dbReference type="PANTHER" id="PTHR35201">
    <property type="entry name" value="TERPENE SYNTHASE"/>
    <property type="match status" value="1"/>
</dbReference>
<dbReference type="AlphaFoldDB" id="A0A3D9DFM1"/>
<dbReference type="SFLD" id="SFLDG01020">
    <property type="entry name" value="Terpene_Cyclase_Like_2"/>
    <property type="match status" value="1"/>
</dbReference>
<dbReference type="GO" id="GO:0010333">
    <property type="term" value="F:terpene synthase activity"/>
    <property type="evidence" value="ECO:0007669"/>
    <property type="project" value="InterPro"/>
</dbReference>
<dbReference type="SUPFAM" id="SSF48576">
    <property type="entry name" value="Terpenoid synthases"/>
    <property type="match status" value="1"/>
</dbReference>
<comment type="caution">
    <text evidence="2">The sequence shown here is derived from an EMBL/GenBank/DDBJ whole genome shotgun (WGS) entry which is preliminary data.</text>
</comment>
<dbReference type="Pfam" id="PF19086">
    <property type="entry name" value="Terpene_syn_C_2"/>
    <property type="match status" value="1"/>
</dbReference>
<evidence type="ECO:0000256" key="1">
    <source>
        <dbReference type="RuleBase" id="RU366034"/>
    </source>
</evidence>
<protein>
    <recommendedName>
        <fullName evidence="1">Terpene synthase</fullName>
        <ecNumber evidence="1">4.2.3.-</ecNumber>
    </recommendedName>
</protein>
<evidence type="ECO:0000313" key="3">
    <source>
        <dbReference type="Proteomes" id="UP000257030"/>
    </source>
</evidence>
<dbReference type="EMBL" id="QNUH01000010">
    <property type="protein sequence ID" value="REC76807.1"/>
    <property type="molecule type" value="Genomic_DNA"/>
</dbReference>
<keyword evidence="3" id="KW-1185">Reference proteome</keyword>
<evidence type="ECO:0000313" key="2">
    <source>
        <dbReference type="EMBL" id="REC76807.1"/>
    </source>
</evidence>
<sequence length="342" mass="40151">MEWAIKIGKLKTEAQAIHTIGCDLVYWTALCFPLTKNKDKFIQLSNYFQLYCIFDDQSDEPWGEGQGDPEIIQKYWDKNIAIIETLRDESPWLKKHLYDIVLKTSGHSYQRLIFKYMKQILKSGTPSFRKRYIDRFREYMENAAMQGHMRGKENDLTIEAYKQYRLACIACITSILMAEYLYEIQLTDDEYYHPVMQELEKACTWQVTLTNDLFSLYKECKEGTLENVNNIIPILVSGGMTLQEAAEETCNQIETTYRDFIRIRDDWYDSGEAISHDARMFVTAMEHFMSGNTQWHRMSKRYHGKDFEDVVTTGIMEWGPDGTIFHKDVQIGSAMPQTFEMT</sequence>
<dbReference type="RefSeq" id="WP_116012467.1">
    <property type="nucleotide sequence ID" value="NZ_QNUH01000010.1"/>
</dbReference>
<gene>
    <name evidence="2" type="ORF">DRF60_13015</name>
</gene>
<dbReference type="InterPro" id="IPR034686">
    <property type="entry name" value="Terpene_cyclase-like_2"/>
</dbReference>
<comment type="similarity">
    <text evidence="1">Belongs to the terpene synthase family.</text>
</comment>
<dbReference type="SFLD" id="SFLDS00005">
    <property type="entry name" value="Isoprenoid_Synthase_Type_I"/>
    <property type="match status" value="1"/>
</dbReference>
<reference evidence="2 3" key="1">
    <citation type="journal article" date="2010" name="Syst. Appl. Microbiol.">
        <title>Four new species of Chryseobacterium from the rhizosphere of coastal sand dune plants, Chryseobacterium elymi sp. nov., Chryseobacterium hagamense sp. nov., Chryseobacterium lathyri sp. nov. and Chryseobacterium rhizosphaerae sp. nov.</title>
        <authorList>
            <person name="Cho S.H."/>
            <person name="Lee K.S."/>
            <person name="Shin D.S."/>
            <person name="Han J.H."/>
            <person name="Park K.S."/>
            <person name="Lee C.H."/>
            <person name="Park K.H."/>
            <person name="Kim S.B."/>
        </authorList>
    </citation>
    <scope>NUCLEOTIDE SEQUENCE [LARGE SCALE GENOMIC DNA]</scope>
    <source>
        <strain evidence="2 3">KCTC 22547</strain>
    </source>
</reference>
<name>A0A3D9DFM1_9FLAO</name>
<dbReference type="Gene3D" id="1.10.600.10">
    <property type="entry name" value="Farnesyl Diphosphate Synthase"/>
    <property type="match status" value="1"/>
</dbReference>
<comment type="cofactor">
    <cofactor evidence="1">
        <name>Mg(2+)</name>
        <dbReference type="ChEBI" id="CHEBI:18420"/>
    </cofactor>
</comment>
<proteinExistence type="inferred from homology"/>
<keyword evidence="1" id="KW-0456">Lyase</keyword>